<feature type="transmembrane region" description="Helical" evidence="1">
    <location>
        <begin position="210"/>
        <end position="230"/>
    </location>
</feature>
<feature type="transmembrane region" description="Helical" evidence="1">
    <location>
        <begin position="170"/>
        <end position="189"/>
    </location>
</feature>
<protein>
    <recommendedName>
        <fullName evidence="2">PGAP2IP C-terminal nuclease-like domain-containing protein</fullName>
    </recommendedName>
</protein>
<evidence type="ECO:0000313" key="4">
    <source>
        <dbReference type="Proteomes" id="UP000481153"/>
    </source>
</evidence>
<dbReference type="InterPro" id="IPR036691">
    <property type="entry name" value="Endo/exonu/phosph_ase_sf"/>
</dbReference>
<comment type="caution">
    <text evidence="3">The sequence shown here is derived from an EMBL/GenBank/DDBJ whole genome shotgun (WGS) entry which is preliminary data.</text>
</comment>
<dbReference type="Proteomes" id="UP000481153">
    <property type="component" value="Unassembled WGS sequence"/>
</dbReference>
<name>A0A6G0XUY1_9STRA</name>
<feature type="transmembrane region" description="Helical" evidence="1">
    <location>
        <begin position="250"/>
        <end position="283"/>
    </location>
</feature>
<dbReference type="InterPro" id="IPR057315">
    <property type="entry name" value="Exo_endo_phos_PGAP2IP_C"/>
</dbReference>
<accession>A0A6G0XUY1</accession>
<dbReference type="EMBL" id="VJMJ01000010">
    <property type="protein sequence ID" value="KAF0744191.1"/>
    <property type="molecule type" value="Genomic_DNA"/>
</dbReference>
<feature type="domain" description="PGAP2IP C-terminal nuclease-like" evidence="2">
    <location>
        <begin position="489"/>
        <end position="666"/>
    </location>
</feature>
<dbReference type="PANTHER" id="PTHR14859">
    <property type="entry name" value="CALCOFLUOR WHITE HYPERSENSITIVE PROTEIN PRECURSOR"/>
    <property type="match status" value="1"/>
</dbReference>
<keyword evidence="4" id="KW-1185">Reference proteome</keyword>
<reference evidence="3 4" key="1">
    <citation type="submission" date="2019-07" db="EMBL/GenBank/DDBJ databases">
        <title>Genomics analysis of Aphanomyces spp. identifies a new class of oomycete effector associated with host adaptation.</title>
        <authorList>
            <person name="Gaulin E."/>
        </authorList>
    </citation>
    <scope>NUCLEOTIDE SEQUENCE [LARGE SCALE GENOMIC DNA]</scope>
    <source>
        <strain evidence="3 4">ATCC 201684</strain>
    </source>
</reference>
<dbReference type="AlphaFoldDB" id="A0A6G0XUY1"/>
<feature type="transmembrane region" description="Helical" evidence="1">
    <location>
        <begin position="49"/>
        <end position="69"/>
    </location>
</feature>
<keyword evidence="1" id="KW-1133">Transmembrane helix</keyword>
<feature type="transmembrane region" description="Helical" evidence="1">
    <location>
        <begin position="99"/>
        <end position="121"/>
    </location>
</feature>
<dbReference type="VEuPathDB" id="FungiDB:AeMF1_016872"/>
<dbReference type="GO" id="GO:0006506">
    <property type="term" value="P:GPI anchor biosynthetic process"/>
    <property type="evidence" value="ECO:0007669"/>
    <property type="project" value="TreeGrafter"/>
</dbReference>
<organism evidence="3 4">
    <name type="scientific">Aphanomyces euteiches</name>
    <dbReference type="NCBI Taxonomy" id="100861"/>
    <lineage>
        <taxon>Eukaryota</taxon>
        <taxon>Sar</taxon>
        <taxon>Stramenopiles</taxon>
        <taxon>Oomycota</taxon>
        <taxon>Saprolegniomycetes</taxon>
        <taxon>Saprolegniales</taxon>
        <taxon>Verrucalvaceae</taxon>
        <taxon>Aphanomyces</taxon>
    </lineage>
</organism>
<feature type="transmembrane region" description="Helical" evidence="1">
    <location>
        <begin position="295"/>
        <end position="312"/>
    </location>
</feature>
<feature type="transmembrane region" description="Helical" evidence="1">
    <location>
        <begin position="373"/>
        <end position="396"/>
    </location>
</feature>
<feature type="transmembrane region" description="Helical" evidence="1">
    <location>
        <begin position="76"/>
        <end position="93"/>
    </location>
</feature>
<evidence type="ECO:0000259" key="2">
    <source>
        <dbReference type="Pfam" id="PF23226"/>
    </source>
</evidence>
<feature type="transmembrane region" description="Helical" evidence="1">
    <location>
        <begin position="439"/>
        <end position="458"/>
    </location>
</feature>
<keyword evidence="1" id="KW-0812">Transmembrane</keyword>
<feature type="transmembrane region" description="Helical" evidence="1">
    <location>
        <begin position="12"/>
        <end position="29"/>
    </location>
</feature>
<evidence type="ECO:0000256" key="1">
    <source>
        <dbReference type="SAM" id="Phobius"/>
    </source>
</evidence>
<dbReference type="InterPro" id="IPR051916">
    <property type="entry name" value="GPI-anchor_lipid_remodeler"/>
</dbReference>
<feature type="transmembrane region" description="Helical" evidence="1">
    <location>
        <begin position="408"/>
        <end position="427"/>
    </location>
</feature>
<dbReference type="GO" id="GO:0005783">
    <property type="term" value="C:endoplasmic reticulum"/>
    <property type="evidence" value="ECO:0007669"/>
    <property type="project" value="TreeGrafter"/>
</dbReference>
<dbReference type="PANTHER" id="PTHR14859:SF1">
    <property type="entry name" value="PGAP2-INTERACTING PROTEIN"/>
    <property type="match status" value="1"/>
</dbReference>
<feature type="transmembrane region" description="Helical" evidence="1">
    <location>
        <begin position="133"/>
        <end position="150"/>
    </location>
</feature>
<keyword evidence="1" id="KW-0472">Membrane</keyword>
<gene>
    <name evidence="3" type="ORF">Ae201684_001329</name>
</gene>
<dbReference type="SUPFAM" id="SSF56219">
    <property type="entry name" value="DNase I-like"/>
    <property type="match status" value="1"/>
</dbReference>
<proteinExistence type="predicted"/>
<evidence type="ECO:0000313" key="3">
    <source>
        <dbReference type="EMBL" id="KAF0744191.1"/>
    </source>
</evidence>
<dbReference type="Pfam" id="PF23226">
    <property type="entry name" value="Exo_endo_phos_PGAP2IP"/>
    <property type="match status" value="1"/>
</dbReference>
<dbReference type="Gene3D" id="3.60.10.10">
    <property type="entry name" value="Endonuclease/exonuclease/phosphatase"/>
    <property type="match status" value="1"/>
</dbReference>
<dbReference type="GO" id="GO:0016020">
    <property type="term" value="C:membrane"/>
    <property type="evidence" value="ECO:0007669"/>
    <property type="project" value="GOC"/>
</dbReference>
<sequence>MTVEEVSQIDAVGLVLAYTVVGVLFWTFVDQLPRDVYWFCLLEMNLSDKLVYLVIVLILPPCCMTSFRLRFVAAKYGSVLYSLALACLLIRQADKAEVNLIVSCIGLAALLMAKFSLWSFVANISPLSADKSCSLVTFSASGIALGQLMVQWLRWGGKSLNPLVPGNANVLVSALVCWVPIFGVCCWLFHRRTLFALDEAKSQHGKRSKIHLVLGLFGLPMLLFVTQWLFSFPTTISRWIGASTAWSWLILLANSAGAIVAQAFSGPTTSCLLALGLLLFGLFPQAILSNPSMELQLVGAAVMVFTVPTLWMDLPSAVFQLLTTQRSLAEANPSAVASEIDLCNELSNDDNTITDKPSIAPPSSPGSMLCGTVFFVLLLYINAVALTIVLTCYDYLPEEMRSLRGQRYPLLYVAIGILCLAHAALTLHSPFQWRSIHSIRLWTCAILTVAVVCPVAVLRLGVYETPGSIDPPPSVHGITSDIRIFSFNVYQGFNRAGLNNFEPILHAIQDFNPHVIALQESDSMQSGSGANDFTDFLAVSLGMYSYAVPRTDQDSFGCSLLSTFPIDLSRTLGTILPSPNGENACMQHVTLQVNSNSTLAVVNVHLGNDLMAEKQLQLDAIVAKVLSIGNGTSPLVLVGDFNTRKYTDQYANFVAKSSLTDAGESTKCHASYNNSGGPPIEYIFFRGVTCIQFDFPHTYSQYETADSYPRIGHFNFTRE</sequence>